<keyword evidence="2" id="KW-1185">Reference proteome</keyword>
<evidence type="ECO:0000313" key="1">
    <source>
        <dbReference type="EMBL" id="ASJ03041.1"/>
    </source>
</evidence>
<dbReference type="EMBL" id="CP014862">
    <property type="protein sequence ID" value="ASJ03041.1"/>
    <property type="molecule type" value="Genomic_DNA"/>
</dbReference>
<accession>A0A2Z2MKT2</accession>
<dbReference type="OrthoDB" id="85910at2157"/>
<protein>
    <recommendedName>
        <fullName evidence="3">DUF2067 domain-containing protein</fullName>
    </recommendedName>
</protein>
<dbReference type="InterPro" id="IPR019202">
    <property type="entry name" value="DUF2067"/>
</dbReference>
<dbReference type="Pfam" id="PF09840">
    <property type="entry name" value="DUF2067"/>
    <property type="match status" value="1"/>
</dbReference>
<organism evidence="1 2">
    <name type="scientific">Thermococcus profundus</name>
    <dbReference type="NCBI Taxonomy" id="49899"/>
    <lineage>
        <taxon>Archaea</taxon>
        <taxon>Methanobacteriati</taxon>
        <taxon>Methanobacteriota</taxon>
        <taxon>Thermococci</taxon>
        <taxon>Thermococcales</taxon>
        <taxon>Thermococcaceae</taxon>
        <taxon>Thermococcus</taxon>
    </lineage>
</organism>
<dbReference type="RefSeq" id="WP_088858297.1">
    <property type="nucleotide sequence ID" value="NZ_CP014862.1"/>
</dbReference>
<dbReference type="AlphaFoldDB" id="A0A2Z2MKT2"/>
<evidence type="ECO:0008006" key="3">
    <source>
        <dbReference type="Google" id="ProtNLM"/>
    </source>
</evidence>
<gene>
    <name evidence="1" type="ORF">A3L09_07110</name>
</gene>
<dbReference type="GeneID" id="33320170"/>
<dbReference type="Proteomes" id="UP000250179">
    <property type="component" value="Chromosome"/>
</dbReference>
<evidence type="ECO:0000313" key="2">
    <source>
        <dbReference type="Proteomes" id="UP000250179"/>
    </source>
</evidence>
<sequence>MARAKRVITIHVKDDREKEEFMRELERLNVPAFIYVHGKLDSLKINVQGTKDEIKEALGKIHAIHNRVRAKLYPDRRGMYHYYPDDLFRDAGTSVSLPVLMKSLELLGESAEFDESRGELITSAPWEEIVSLVRKLGEALAEISLQTTRQIREVILPVSAAFGLDPEEVIDLLVDLGVAEWKEDKFKYELIKNKEQALEAVLNHLRGDNGED</sequence>
<reference evidence="1 2" key="1">
    <citation type="submission" date="2016-03" db="EMBL/GenBank/DDBJ databases">
        <title>Complete genome sequence of Thermococcus profundus strain DT5432.</title>
        <authorList>
            <person name="Oger P.M."/>
        </authorList>
    </citation>
    <scope>NUCLEOTIDE SEQUENCE [LARGE SCALE GENOMIC DNA]</scope>
    <source>
        <strain evidence="1 2">DT 5432</strain>
    </source>
</reference>
<proteinExistence type="predicted"/>
<dbReference type="KEGG" id="tprf:A3L09_07110"/>
<name>A0A2Z2MKT2_THEPR</name>